<proteinExistence type="predicted"/>
<dbReference type="Gene3D" id="1.25.10.10">
    <property type="entry name" value="Leucine-rich Repeat Variant"/>
    <property type="match status" value="1"/>
</dbReference>
<feature type="domain" description="EDR1/CTR1/ARMC3-like peptidase-like" evidence="2">
    <location>
        <begin position="643"/>
        <end position="723"/>
    </location>
</feature>
<dbReference type="SUPFAM" id="SSF48371">
    <property type="entry name" value="ARM repeat"/>
    <property type="match status" value="2"/>
</dbReference>
<dbReference type="AlphaFoldDB" id="A0AAJ7RAV3"/>
<gene>
    <name evidence="4" type="primary">LOC107263855</name>
</gene>
<evidence type="ECO:0000313" key="4">
    <source>
        <dbReference type="RefSeq" id="XP_024937051.1"/>
    </source>
</evidence>
<organism evidence="3 4">
    <name type="scientific">Cephus cinctus</name>
    <name type="common">Wheat stem sawfly</name>
    <dbReference type="NCBI Taxonomy" id="211228"/>
    <lineage>
        <taxon>Eukaryota</taxon>
        <taxon>Metazoa</taxon>
        <taxon>Ecdysozoa</taxon>
        <taxon>Arthropoda</taxon>
        <taxon>Hexapoda</taxon>
        <taxon>Insecta</taxon>
        <taxon>Pterygota</taxon>
        <taxon>Neoptera</taxon>
        <taxon>Endopterygota</taxon>
        <taxon>Hymenoptera</taxon>
        <taxon>Cephoidea</taxon>
        <taxon>Cephidae</taxon>
        <taxon>Cephus</taxon>
    </lineage>
</organism>
<dbReference type="PANTHER" id="PTHR46618">
    <property type="entry name" value="ARMADILLO REPEAT-CONTAINING PROTEIN 3"/>
    <property type="match status" value="1"/>
</dbReference>
<dbReference type="RefSeq" id="XP_024937051.1">
    <property type="nucleotide sequence ID" value="XM_025081283.1"/>
</dbReference>
<reference evidence="4" key="1">
    <citation type="submission" date="2025-08" db="UniProtKB">
        <authorList>
            <consortium name="RefSeq"/>
        </authorList>
    </citation>
    <scope>IDENTIFICATION</scope>
</reference>
<dbReference type="InterPro" id="IPR055164">
    <property type="entry name" value="EDR1/CTR1/ARMC3-like_pept-like"/>
</dbReference>
<dbReference type="InterPro" id="IPR052441">
    <property type="entry name" value="Armadillo-Ser/Thr_Kinase"/>
</dbReference>
<dbReference type="PANTHER" id="PTHR46618:SF1">
    <property type="entry name" value="ARMADILLO REPEAT-CONTAINING PROTEIN 3"/>
    <property type="match status" value="1"/>
</dbReference>
<dbReference type="InterPro" id="IPR011989">
    <property type="entry name" value="ARM-like"/>
</dbReference>
<evidence type="ECO:0000256" key="1">
    <source>
        <dbReference type="ARBA" id="ARBA00022737"/>
    </source>
</evidence>
<sequence>MNHEDTFTRRFASKLLAEMAAIPLVRNVLLECEDYVPHFTKVLQNDTDVFAQEFSSLILAHLSKDMYGVAQILNQCPRMDFLFERIQSSDPDVKKNSIEIIYNLLEDPVGFANILGTKTFSFPLIYKLLAEPYPVIQKIALDVLENLVSRNKDDQLQENFQSTGGLQALLNILDNDEWIDVHSKTLNVLALASDNIKTVELLNNIGGILRLFKYMENAMNSKLRHEAFSIIVRLANSSTGRKALYNYGIIDYLLETVAEAVTFDFYEVSCYGIAKMTLDKSAAQELALKNPIKKLLDILKNENLKWFIRQAASFALKELLKADRKNCKNFLDVKGQTLLLWLLKQPIGKISAETQIIAIEALSTVVEYAEFNSTLLNADLVDAMCSSFESKYHQSDELPISSCQAIGKICIDKHGRDLFIRVNGPVRLYNLLKSSESLPVKNAAVQLIQELSADSSLAALLIKAGCFTYMTNEQTDFNIISSWKTCKETLLAAYLPAKFAFTGRLSLHDVTQDGFYVMRRTFCPFPILDDLFRLKICPLDPIYVINFSQPPSDYQDTLNLQYEKEKSQILGTRRTSTRTSISRKSFASIEVINSAMEWKFGKLQPDPYLYEYLELFKCKLIANEIAETSSTTLPGLANMSFIESRARLLGKFVARQMSGPDPDCQCRNHQFDIHISEIKLDIETSVIPLGQVRVGSFLERALLFKVMADKICLPTALVRGQYGKAWVEIAIPKIELLNKQYLKTPSSVNALMSDSENKRTNTSKQLMSLSINSERNLPYDNRNLVTNRNRNSVFNGHKQPIFPTKLLRPNFIVDLIYNPGDLLPIGSLQAKKYCDEIIA</sequence>
<keyword evidence="3" id="KW-1185">Reference proteome</keyword>
<dbReference type="InterPro" id="IPR016024">
    <property type="entry name" value="ARM-type_fold"/>
</dbReference>
<evidence type="ECO:0000313" key="3">
    <source>
        <dbReference type="Proteomes" id="UP000694920"/>
    </source>
</evidence>
<dbReference type="GeneID" id="107263855"/>
<name>A0AAJ7RAV3_CEPCN</name>
<accession>A0AAJ7RAV3</accession>
<keyword evidence="1" id="KW-0677">Repeat</keyword>
<evidence type="ECO:0000259" key="2">
    <source>
        <dbReference type="Pfam" id="PF14381"/>
    </source>
</evidence>
<dbReference type="Proteomes" id="UP000694920">
    <property type="component" value="Unplaced"/>
</dbReference>
<protein>
    <submittedName>
        <fullName evidence="4">Armadillo repeat-containing protein 3 isoform X2</fullName>
    </submittedName>
</protein>
<dbReference type="Pfam" id="PF14381">
    <property type="entry name" value="EDR1_CTR1_ARMC3_pept"/>
    <property type="match status" value="1"/>
</dbReference>